<comment type="function">
    <text evidence="8">The glycine cleavage system catalyzes the degradation of glycine.</text>
</comment>
<dbReference type="GO" id="GO:0006546">
    <property type="term" value="P:glycine catabolic process"/>
    <property type="evidence" value="ECO:0007669"/>
    <property type="project" value="InterPro"/>
</dbReference>
<keyword evidence="11" id="KW-0489">Methyltransferase</keyword>
<dbReference type="SUPFAM" id="SSF103025">
    <property type="entry name" value="Folate-binding domain"/>
    <property type="match status" value="1"/>
</dbReference>
<dbReference type="EC" id="2.1.2.10" evidence="2 8"/>
<evidence type="ECO:0000259" key="10">
    <source>
        <dbReference type="Pfam" id="PF08669"/>
    </source>
</evidence>
<dbReference type="PANTHER" id="PTHR43757:SF2">
    <property type="entry name" value="AMINOMETHYLTRANSFERASE, MITOCHONDRIAL"/>
    <property type="match status" value="1"/>
</dbReference>
<dbReference type="InterPro" id="IPR013977">
    <property type="entry name" value="GcvT_C"/>
</dbReference>
<dbReference type="InterPro" id="IPR028896">
    <property type="entry name" value="GcvT/YgfZ/DmdA"/>
</dbReference>
<dbReference type="GO" id="GO:0004047">
    <property type="term" value="F:aminomethyltransferase activity"/>
    <property type="evidence" value="ECO:0007669"/>
    <property type="project" value="UniProtKB-EC"/>
</dbReference>
<evidence type="ECO:0000256" key="1">
    <source>
        <dbReference type="ARBA" id="ARBA00008609"/>
    </source>
</evidence>
<evidence type="ECO:0000256" key="8">
    <source>
        <dbReference type="RuleBase" id="RU003981"/>
    </source>
</evidence>
<reference evidence="11" key="1">
    <citation type="submission" date="2021-02" db="EMBL/GenBank/DDBJ databases">
        <title>First Annotated Genome of the Yellow-green Alga Tribonema minus.</title>
        <authorList>
            <person name="Mahan K.M."/>
        </authorList>
    </citation>
    <scope>NUCLEOTIDE SEQUENCE</scope>
    <source>
        <strain evidence="11">UTEX B ZZ1240</strain>
    </source>
</reference>
<name>A0A836CJF5_9STRA</name>
<feature type="domain" description="Aminomethyltransferase C-terminal" evidence="10">
    <location>
        <begin position="329"/>
        <end position="407"/>
    </location>
</feature>
<dbReference type="Proteomes" id="UP000664859">
    <property type="component" value="Unassembled WGS sequence"/>
</dbReference>
<keyword evidence="3 8" id="KW-0032">Aminotransferase</keyword>
<evidence type="ECO:0000256" key="3">
    <source>
        <dbReference type="ARBA" id="ARBA00022576"/>
    </source>
</evidence>
<proteinExistence type="inferred from homology"/>
<sequence length="416" mass="44550">MMQSAVRAAVRSGRTLARAPAAVVSRRTMATDEPLEKTAYYDMHVELKGKMVPFAGYSLPVLYETEAGGVLKETLNTRALGCSGLFDVSHMGQLRWTGKDAVKFIEHCVVGDIAGLKPGEGRLSLITDQSGGIIDDTVITNAGSYVYMVINGACKHSDMDHFRREMASFNGDVHMEYLAEQQLLALQGPGAAAALAPLLPSSIDLAVMPFMTGVDCKVAGIEGCRVTRCGYTGEDGFEISVPFAQAVNLAQSLLKHKGVMPTGLGARDALRLEAGLCLYGNDIDLTTNPVEAGLAWTMGGVKGRRRTEQGFLGADKFLQPDGKLKKVTRKRVGIAGMKAPARGHTEIFDAEGKTKIGEITSGTFSPCLKRPLAMGYVAAEHSKTDTPVMLSVRGKLQPAVVSSMPFVETRYFKPAA</sequence>
<evidence type="ECO:0000256" key="6">
    <source>
        <dbReference type="ARBA" id="ARBA00047665"/>
    </source>
</evidence>
<keyword evidence="8" id="KW-0496">Mitochondrion</keyword>
<evidence type="ECO:0000256" key="2">
    <source>
        <dbReference type="ARBA" id="ARBA00012616"/>
    </source>
</evidence>
<dbReference type="InterPro" id="IPR027266">
    <property type="entry name" value="TrmE/GcvT-like"/>
</dbReference>
<accession>A0A836CJF5</accession>
<dbReference type="AlphaFoldDB" id="A0A836CJF5"/>
<dbReference type="GO" id="GO:0032259">
    <property type="term" value="P:methylation"/>
    <property type="evidence" value="ECO:0007669"/>
    <property type="project" value="UniProtKB-KW"/>
</dbReference>
<dbReference type="PANTHER" id="PTHR43757">
    <property type="entry name" value="AMINOMETHYLTRANSFERASE"/>
    <property type="match status" value="1"/>
</dbReference>
<dbReference type="Gene3D" id="4.10.1250.10">
    <property type="entry name" value="Aminomethyltransferase fragment"/>
    <property type="match status" value="1"/>
</dbReference>
<evidence type="ECO:0000313" key="11">
    <source>
        <dbReference type="EMBL" id="KAG5185726.1"/>
    </source>
</evidence>
<dbReference type="GO" id="GO:0005739">
    <property type="term" value="C:mitochondrion"/>
    <property type="evidence" value="ECO:0007669"/>
    <property type="project" value="UniProtKB-SubCell"/>
</dbReference>
<feature type="domain" description="GCVT N-terminal" evidence="9">
    <location>
        <begin position="41"/>
        <end position="298"/>
    </location>
</feature>
<dbReference type="FunFam" id="3.30.70.1400:FF:000001">
    <property type="entry name" value="Aminomethyltransferase"/>
    <property type="match status" value="1"/>
</dbReference>
<keyword evidence="8" id="KW-0809">Transit peptide</keyword>
<comment type="similarity">
    <text evidence="1 8">Belongs to the GcvT family.</text>
</comment>
<comment type="subunit">
    <text evidence="8">The glycine cleavage system is composed of four proteins: P, T, L and H.</text>
</comment>
<dbReference type="InterPro" id="IPR006222">
    <property type="entry name" value="GCVT_N"/>
</dbReference>
<dbReference type="InterPro" id="IPR029043">
    <property type="entry name" value="GcvT/YgfZ_C"/>
</dbReference>
<dbReference type="Pfam" id="PF01571">
    <property type="entry name" value="GCV_T"/>
    <property type="match status" value="1"/>
</dbReference>
<protein>
    <recommendedName>
        <fullName evidence="2 8">Aminomethyltransferase</fullName>
        <ecNumber evidence="2 8">2.1.2.10</ecNumber>
    </recommendedName>
    <alternativeName>
        <fullName evidence="5 8">Glycine cleavage system T protein</fullName>
    </alternativeName>
</protein>
<keyword evidence="4 8" id="KW-0808">Transferase</keyword>
<dbReference type="EMBL" id="JAFCMP010000124">
    <property type="protein sequence ID" value="KAG5185726.1"/>
    <property type="molecule type" value="Genomic_DNA"/>
</dbReference>
<dbReference type="Gene3D" id="2.40.30.110">
    <property type="entry name" value="Aminomethyltransferase beta-barrel domains"/>
    <property type="match status" value="1"/>
</dbReference>
<dbReference type="InterPro" id="IPR006223">
    <property type="entry name" value="GcvT"/>
</dbReference>
<gene>
    <name evidence="11" type="ORF">JKP88DRAFT_198387</name>
</gene>
<dbReference type="Gene3D" id="3.30.1360.120">
    <property type="entry name" value="Probable tRNA modification gtpase trme, domain 1"/>
    <property type="match status" value="1"/>
</dbReference>
<evidence type="ECO:0000313" key="12">
    <source>
        <dbReference type="Proteomes" id="UP000664859"/>
    </source>
</evidence>
<dbReference type="SUPFAM" id="SSF101790">
    <property type="entry name" value="Aminomethyltransferase beta-barrel domain"/>
    <property type="match status" value="1"/>
</dbReference>
<dbReference type="Pfam" id="PF08669">
    <property type="entry name" value="GCV_T_C"/>
    <property type="match status" value="1"/>
</dbReference>
<comment type="subcellular location">
    <subcellularLocation>
        <location evidence="8">Mitochondrion</location>
    </subcellularLocation>
</comment>
<evidence type="ECO:0000256" key="7">
    <source>
        <dbReference type="PIRSR" id="PIRSR006487-1"/>
    </source>
</evidence>
<evidence type="ECO:0000256" key="5">
    <source>
        <dbReference type="ARBA" id="ARBA00031395"/>
    </source>
</evidence>
<comment type="catalytic activity">
    <reaction evidence="6 8">
        <text>N(6)-[(R)-S(8)-aminomethyldihydrolipoyl]-L-lysyl-[protein] + (6S)-5,6,7,8-tetrahydrofolate = N(6)-[(R)-dihydrolipoyl]-L-lysyl-[protein] + (6R)-5,10-methylene-5,6,7,8-tetrahydrofolate + NH4(+)</text>
        <dbReference type="Rhea" id="RHEA:16945"/>
        <dbReference type="Rhea" id="RHEA-COMP:10475"/>
        <dbReference type="Rhea" id="RHEA-COMP:10492"/>
        <dbReference type="ChEBI" id="CHEBI:15636"/>
        <dbReference type="ChEBI" id="CHEBI:28938"/>
        <dbReference type="ChEBI" id="CHEBI:57453"/>
        <dbReference type="ChEBI" id="CHEBI:83100"/>
        <dbReference type="ChEBI" id="CHEBI:83143"/>
        <dbReference type="EC" id="2.1.2.10"/>
    </reaction>
</comment>
<feature type="binding site" evidence="7">
    <location>
        <position position="238"/>
    </location>
    <ligand>
        <name>substrate</name>
    </ligand>
</feature>
<dbReference type="Gene3D" id="3.30.70.1400">
    <property type="entry name" value="Aminomethyltransferase beta-barrel domains"/>
    <property type="match status" value="1"/>
</dbReference>
<dbReference type="GO" id="GO:0008483">
    <property type="term" value="F:transaminase activity"/>
    <property type="evidence" value="ECO:0007669"/>
    <property type="project" value="UniProtKB-KW"/>
</dbReference>
<evidence type="ECO:0000256" key="4">
    <source>
        <dbReference type="ARBA" id="ARBA00022679"/>
    </source>
</evidence>
<dbReference type="GO" id="GO:0005960">
    <property type="term" value="C:glycine cleavage complex"/>
    <property type="evidence" value="ECO:0007669"/>
    <property type="project" value="InterPro"/>
</dbReference>
<evidence type="ECO:0000259" key="9">
    <source>
        <dbReference type="Pfam" id="PF01571"/>
    </source>
</evidence>
<dbReference type="GO" id="GO:0008168">
    <property type="term" value="F:methyltransferase activity"/>
    <property type="evidence" value="ECO:0007669"/>
    <property type="project" value="UniProtKB-KW"/>
</dbReference>
<dbReference type="PIRSF" id="PIRSF006487">
    <property type="entry name" value="GcvT"/>
    <property type="match status" value="1"/>
</dbReference>
<keyword evidence="12" id="KW-1185">Reference proteome</keyword>
<dbReference type="NCBIfam" id="TIGR00528">
    <property type="entry name" value="gcvT"/>
    <property type="match status" value="1"/>
</dbReference>
<organism evidence="11 12">
    <name type="scientific">Tribonema minus</name>
    <dbReference type="NCBI Taxonomy" id="303371"/>
    <lineage>
        <taxon>Eukaryota</taxon>
        <taxon>Sar</taxon>
        <taxon>Stramenopiles</taxon>
        <taxon>Ochrophyta</taxon>
        <taxon>PX clade</taxon>
        <taxon>Xanthophyceae</taxon>
        <taxon>Tribonematales</taxon>
        <taxon>Tribonemataceae</taxon>
        <taxon>Tribonema</taxon>
    </lineage>
</organism>
<dbReference type="OrthoDB" id="10263536at2759"/>
<comment type="caution">
    <text evidence="11">The sequence shown here is derived from an EMBL/GenBank/DDBJ whole genome shotgun (WGS) entry which is preliminary data.</text>
</comment>